<feature type="domain" description="Class II aldolase/adducin N-terminal" evidence="3">
    <location>
        <begin position="49"/>
        <end position="222"/>
    </location>
</feature>
<keyword evidence="2" id="KW-0456">Lyase</keyword>
<dbReference type="EMBL" id="BNEB01000005">
    <property type="protein sequence ID" value="GHI64013.1"/>
    <property type="molecule type" value="Genomic_DNA"/>
</dbReference>
<dbReference type="PANTHER" id="PTHR22789:SF0">
    <property type="entry name" value="3-OXO-TETRONATE 4-PHOSPHATE DECARBOXYLASE-RELATED"/>
    <property type="match status" value="1"/>
</dbReference>
<gene>
    <name evidence="4" type="primary">fucA</name>
    <name evidence="4" type="ORF">Saso_56630</name>
</gene>
<dbReference type="InterPro" id="IPR001303">
    <property type="entry name" value="Aldolase_II/adducin_N"/>
</dbReference>
<evidence type="ECO:0000259" key="3">
    <source>
        <dbReference type="SMART" id="SM01007"/>
    </source>
</evidence>
<organism evidence="4 5">
    <name type="scientific">Streptomyces asoensis</name>
    <dbReference type="NCBI Taxonomy" id="249586"/>
    <lineage>
        <taxon>Bacteria</taxon>
        <taxon>Bacillati</taxon>
        <taxon>Actinomycetota</taxon>
        <taxon>Actinomycetes</taxon>
        <taxon>Kitasatosporales</taxon>
        <taxon>Streptomycetaceae</taxon>
        <taxon>Streptomyces</taxon>
    </lineage>
</organism>
<protein>
    <submittedName>
        <fullName evidence="4">Class II aldolase</fullName>
    </submittedName>
</protein>
<dbReference type="SMART" id="SM01007">
    <property type="entry name" value="Aldolase_II"/>
    <property type="match status" value="1"/>
</dbReference>
<evidence type="ECO:0000256" key="2">
    <source>
        <dbReference type="ARBA" id="ARBA00023239"/>
    </source>
</evidence>
<comment type="caution">
    <text evidence="4">The sequence shown here is derived from an EMBL/GenBank/DDBJ whole genome shotgun (WGS) entry which is preliminary data.</text>
</comment>
<dbReference type="Gene3D" id="3.40.225.10">
    <property type="entry name" value="Class II aldolase/adducin N-terminal domain"/>
    <property type="match status" value="1"/>
</dbReference>
<dbReference type="InterPro" id="IPR050197">
    <property type="entry name" value="Aldolase_class_II_sugar_metab"/>
</dbReference>
<dbReference type="InterPro" id="IPR036409">
    <property type="entry name" value="Aldolase_II/adducin_N_sf"/>
</dbReference>
<keyword evidence="1" id="KW-0479">Metal-binding</keyword>
<name>A0ABQ3S7A8_9ACTN</name>
<dbReference type="Pfam" id="PF00596">
    <property type="entry name" value="Aldolase_II"/>
    <property type="match status" value="1"/>
</dbReference>
<evidence type="ECO:0000313" key="4">
    <source>
        <dbReference type="EMBL" id="GHI64013.1"/>
    </source>
</evidence>
<dbReference type="SUPFAM" id="SSF53639">
    <property type="entry name" value="AraD/HMP-PK domain-like"/>
    <property type="match status" value="1"/>
</dbReference>
<keyword evidence="5" id="KW-1185">Reference proteome</keyword>
<sequence length="260" mass="27085">MRRSGVPPSGPVLAWTKELPPNLNVTLFHVYATFAPMTASSSAMDRERTAVADACRRLGAEGLLIGTAGNVSVRAGDRVAITATGAVLAALTPDQVTVVDLGGEVVAGSLRPTSELDLHLGVYRRYGTGAVVHTHAPMATAVSCVLDELPCIHYQLLALGGTVRVAPYATFGTPELAEAVLAALDGRSAALLANHGAVTHAPTLDTAVENALLLEWACGVYQRAAAMGRPRVLDERQQLAVVEAAIARDYGTTHPVPPAQ</sequence>
<dbReference type="PANTHER" id="PTHR22789">
    <property type="entry name" value="FUCULOSE PHOSPHATE ALDOLASE"/>
    <property type="match status" value="1"/>
</dbReference>
<evidence type="ECO:0000313" key="5">
    <source>
        <dbReference type="Proteomes" id="UP000649259"/>
    </source>
</evidence>
<evidence type="ECO:0000256" key="1">
    <source>
        <dbReference type="ARBA" id="ARBA00022723"/>
    </source>
</evidence>
<proteinExistence type="predicted"/>
<accession>A0ABQ3S7A8</accession>
<reference evidence="5" key="1">
    <citation type="submission" date="2023-07" db="EMBL/GenBank/DDBJ databases">
        <title>Whole genome shotgun sequence of Streptomyces cacaoi subsp. asoensis NBRC 13813.</title>
        <authorList>
            <person name="Komaki H."/>
            <person name="Tamura T."/>
        </authorList>
    </citation>
    <scope>NUCLEOTIDE SEQUENCE [LARGE SCALE GENOMIC DNA]</scope>
    <source>
        <strain evidence="5">NBRC 13813</strain>
    </source>
</reference>
<dbReference type="Proteomes" id="UP000649259">
    <property type="component" value="Unassembled WGS sequence"/>
</dbReference>